<dbReference type="Proteomes" id="UP000320839">
    <property type="component" value="Chromosome"/>
</dbReference>
<evidence type="ECO:0000313" key="1">
    <source>
        <dbReference type="EMBL" id="QDV15590.1"/>
    </source>
</evidence>
<dbReference type="AlphaFoldDB" id="A0A518FH05"/>
<evidence type="ECO:0008006" key="3">
    <source>
        <dbReference type="Google" id="ProtNLM"/>
    </source>
</evidence>
<proteinExistence type="predicted"/>
<protein>
    <recommendedName>
        <fullName evidence="3">Nucleotidyltransferase domain protein</fullName>
    </recommendedName>
</protein>
<accession>A0A518FH05</accession>
<evidence type="ECO:0000313" key="2">
    <source>
        <dbReference type="Proteomes" id="UP000320839"/>
    </source>
</evidence>
<name>A0A518FH05_9PLAN</name>
<sequence length="253" mass="29232">MKFFTRQRPHDPAQIVEMLHVLRDALIAELGGQLRSLIVFGDLVREKQFDGTHGKVNLMIVLMQIDCDLLDRIADSISEFEKRIPLATMILTHEDLTSSCDVFPVKFHNIKEYHTLLHGEDVISDLVISDEHLRLRCEQELKNIMIRLRTFYLHRRQHPEQLMQTLLETATAFLNNVNACLLIKTGLVPEEDSEVLNEFGDEFHIDITVVRKILDFRSLPQTPASAELKQVYNDFMSLIHETTQVVDQMEAAQ</sequence>
<dbReference type="RefSeq" id="WP_145453676.1">
    <property type="nucleotide sequence ID" value="NZ_CP036317.1"/>
</dbReference>
<dbReference type="OrthoDB" id="249782at2"/>
<dbReference type="EMBL" id="CP036317">
    <property type="protein sequence ID" value="QDV15590.1"/>
    <property type="molecule type" value="Genomic_DNA"/>
</dbReference>
<gene>
    <name evidence="1" type="ORF">Pan153_02040</name>
</gene>
<reference evidence="1 2" key="1">
    <citation type="submission" date="2019-02" db="EMBL/GenBank/DDBJ databases">
        <title>Deep-cultivation of Planctomycetes and their phenomic and genomic characterization uncovers novel biology.</title>
        <authorList>
            <person name="Wiegand S."/>
            <person name="Jogler M."/>
            <person name="Boedeker C."/>
            <person name="Pinto D."/>
            <person name="Vollmers J."/>
            <person name="Rivas-Marin E."/>
            <person name="Kohn T."/>
            <person name="Peeters S.H."/>
            <person name="Heuer A."/>
            <person name="Rast P."/>
            <person name="Oberbeckmann S."/>
            <person name="Bunk B."/>
            <person name="Jeske O."/>
            <person name="Meyerdierks A."/>
            <person name="Storesund J.E."/>
            <person name="Kallscheuer N."/>
            <person name="Luecker S."/>
            <person name="Lage O.M."/>
            <person name="Pohl T."/>
            <person name="Merkel B.J."/>
            <person name="Hornburger P."/>
            <person name="Mueller R.-W."/>
            <person name="Bruemmer F."/>
            <person name="Labrenz M."/>
            <person name="Spormann A.M."/>
            <person name="Op den Camp H."/>
            <person name="Overmann J."/>
            <person name="Amann R."/>
            <person name="Jetten M.S.M."/>
            <person name="Mascher T."/>
            <person name="Medema M.H."/>
            <person name="Devos D.P."/>
            <person name="Kaster A.-K."/>
            <person name="Ovreas L."/>
            <person name="Rohde M."/>
            <person name="Galperin M.Y."/>
            <person name="Jogler C."/>
        </authorList>
    </citation>
    <scope>NUCLEOTIDE SEQUENCE [LARGE SCALE GENOMIC DNA]</scope>
    <source>
        <strain evidence="1 2">Pan153</strain>
    </source>
</reference>
<organism evidence="1 2">
    <name type="scientific">Gimesia panareensis</name>
    <dbReference type="NCBI Taxonomy" id="2527978"/>
    <lineage>
        <taxon>Bacteria</taxon>
        <taxon>Pseudomonadati</taxon>
        <taxon>Planctomycetota</taxon>
        <taxon>Planctomycetia</taxon>
        <taxon>Planctomycetales</taxon>
        <taxon>Planctomycetaceae</taxon>
        <taxon>Gimesia</taxon>
    </lineage>
</organism>